<dbReference type="GeneID" id="77006533"/>
<evidence type="ECO:0000313" key="2">
    <source>
        <dbReference type="EMBL" id="MUG23964.1"/>
    </source>
</evidence>
<dbReference type="RefSeq" id="WP_036621949.1">
    <property type="nucleotide sequence ID" value="NZ_BGML01000006.1"/>
</dbReference>
<reference evidence="2 4" key="2">
    <citation type="submission" date="2019-11" db="EMBL/GenBank/DDBJ databases">
        <title>Draft genome sequences of five Paenibacillus species of dairy origin.</title>
        <authorList>
            <person name="Olajide A.M."/>
            <person name="Chen S."/>
            <person name="Lapointe G."/>
        </authorList>
    </citation>
    <scope>NUCLEOTIDE SEQUENCE [LARGE SCALE GENOMIC DNA]</scope>
    <source>
        <strain evidence="2 4">3CT49</strain>
    </source>
</reference>
<dbReference type="STRING" id="44252.DJ90_3195"/>
<dbReference type="EMBL" id="JMQA01000022">
    <property type="protein sequence ID" value="KFN09520.1"/>
    <property type="molecule type" value="Genomic_DNA"/>
</dbReference>
<accession>A0A090ZH09</accession>
<comment type="caution">
    <text evidence="1">The sequence shown here is derived from an EMBL/GenBank/DDBJ whole genome shotgun (WGS) entry which is preliminary data.</text>
</comment>
<dbReference type="AlphaFoldDB" id="A0A090ZH09"/>
<gene>
    <name evidence="1" type="ORF">DJ90_3195</name>
    <name evidence="2" type="ORF">GNQ08_16355</name>
</gene>
<name>A0A090ZH09_PAEMA</name>
<dbReference type="EMBL" id="WNZZ01000011">
    <property type="protein sequence ID" value="MUG23964.1"/>
    <property type="molecule type" value="Genomic_DNA"/>
</dbReference>
<organism evidence="1 3">
    <name type="scientific">Paenibacillus macerans</name>
    <name type="common">Bacillus macerans</name>
    <dbReference type="NCBI Taxonomy" id="44252"/>
    <lineage>
        <taxon>Bacteria</taxon>
        <taxon>Bacillati</taxon>
        <taxon>Bacillota</taxon>
        <taxon>Bacilli</taxon>
        <taxon>Bacillales</taxon>
        <taxon>Paenibacillaceae</taxon>
        <taxon>Paenibacillus</taxon>
    </lineage>
</organism>
<evidence type="ECO:0000313" key="3">
    <source>
        <dbReference type="Proteomes" id="UP000029278"/>
    </source>
</evidence>
<keyword evidence="3" id="KW-1185">Reference proteome</keyword>
<evidence type="ECO:0000313" key="1">
    <source>
        <dbReference type="EMBL" id="KFN09520.1"/>
    </source>
</evidence>
<dbReference type="Proteomes" id="UP000442469">
    <property type="component" value="Unassembled WGS sequence"/>
</dbReference>
<dbReference type="PATRIC" id="fig|44252.3.peg.2331"/>
<protein>
    <submittedName>
        <fullName evidence="1">Uncharacterized protein</fullName>
    </submittedName>
</protein>
<dbReference type="HOGENOM" id="CLU_2937247_0_0_9"/>
<reference evidence="1 3" key="1">
    <citation type="submission" date="2014-04" db="EMBL/GenBank/DDBJ databases">
        <authorList>
            <person name="Bishop-Lilly K.A."/>
            <person name="Broomall S.M."/>
            <person name="Chain P.S."/>
            <person name="Chertkov O."/>
            <person name="Coyne S.R."/>
            <person name="Daligault H.E."/>
            <person name="Davenport K.W."/>
            <person name="Erkkila T."/>
            <person name="Frey K.G."/>
            <person name="Gibbons H.S."/>
            <person name="Gu W."/>
            <person name="Jaissle J."/>
            <person name="Johnson S.L."/>
            <person name="Koroleva G.I."/>
            <person name="Ladner J.T."/>
            <person name="Lo C.-C."/>
            <person name="Minogue T.D."/>
            <person name="Munk C."/>
            <person name="Palacios G.F."/>
            <person name="Redden C.L."/>
            <person name="Rosenzweig C.N."/>
            <person name="Scholz M.B."/>
            <person name="Teshima H."/>
            <person name="Xu Y."/>
        </authorList>
    </citation>
    <scope>NUCLEOTIDE SEQUENCE [LARGE SCALE GENOMIC DNA]</scope>
    <source>
        <strain evidence="1 3">8244</strain>
    </source>
</reference>
<proteinExistence type="predicted"/>
<sequence>MTKRTQRPGKAGRVRLRGRNLGKPYYTVFRCAQGRLGFEYAQIMKALKKVVDKMKTDTIY</sequence>
<dbReference type="Proteomes" id="UP000029278">
    <property type="component" value="Unassembled WGS sequence"/>
</dbReference>
<evidence type="ECO:0000313" key="4">
    <source>
        <dbReference type="Proteomes" id="UP000442469"/>
    </source>
</evidence>